<evidence type="ECO:0000313" key="4">
    <source>
        <dbReference type="EMBL" id="QOV18062.1"/>
    </source>
</evidence>
<name>A0A7M2RFA4_9FIRM</name>
<organism evidence="4 5">
    <name type="scientific">Blautia liquoris</name>
    <dbReference type="NCBI Taxonomy" id="2779518"/>
    <lineage>
        <taxon>Bacteria</taxon>
        <taxon>Bacillati</taxon>
        <taxon>Bacillota</taxon>
        <taxon>Clostridia</taxon>
        <taxon>Lachnospirales</taxon>
        <taxon>Lachnospiraceae</taxon>
        <taxon>Blautia</taxon>
    </lineage>
</organism>
<reference evidence="4 5" key="1">
    <citation type="submission" date="2020-10" db="EMBL/GenBank/DDBJ databases">
        <title>Blautia liquoris sp.nov., isolated from the mud in a fermentation cellar used for the production of Chinese strong-flavoured liquor.</title>
        <authorList>
            <person name="Lu L."/>
        </authorList>
    </citation>
    <scope>NUCLEOTIDE SEQUENCE [LARGE SCALE GENOMIC DNA]</scope>
    <source>
        <strain evidence="4 5">LZLJ-3</strain>
    </source>
</reference>
<dbReference type="SMART" id="SM01092">
    <property type="entry name" value="CO_deh_flav_C"/>
    <property type="match status" value="1"/>
</dbReference>
<dbReference type="SUPFAM" id="SSF55447">
    <property type="entry name" value="CO dehydrogenase flavoprotein C-terminal domain-like"/>
    <property type="match status" value="1"/>
</dbReference>
<dbReference type="InterPro" id="IPR036318">
    <property type="entry name" value="FAD-bd_PCMH-like_sf"/>
</dbReference>
<dbReference type="EMBL" id="CP063304">
    <property type="protein sequence ID" value="QOV18062.1"/>
    <property type="molecule type" value="Genomic_DNA"/>
</dbReference>
<dbReference type="SUPFAM" id="SSF56176">
    <property type="entry name" value="FAD-binding/transporter-associated domain-like"/>
    <property type="match status" value="1"/>
</dbReference>
<dbReference type="InterPro" id="IPR016166">
    <property type="entry name" value="FAD-bd_PCMH"/>
</dbReference>
<dbReference type="Proteomes" id="UP000593601">
    <property type="component" value="Chromosome"/>
</dbReference>
<accession>A0A7M2RFA4</accession>
<dbReference type="InterPro" id="IPR036683">
    <property type="entry name" value="CO_DH_flav_C_dom_sf"/>
</dbReference>
<dbReference type="InterPro" id="IPR051312">
    <property type="entry name" value="Diverse_Substr_Oxidored"/>
</dbReference>
<dbReference type="InterPro" id="IPR005107">
    <property type="entry name" value="CO_DH_flav_C"/>
</dbReference>
<dbReference type="InterPro" id="IPR016169">
    <property type="entry name" value="FAD-bd_PCMH_sub2"/>
</dbReference>
<keyword evidence="5" id="KW-1185">Reference proteome</keyword>
<proteinExistence type="predicted"/>
<dbReference type="InterPro" id="IPR002346">
    <property type="entry name" value="Mopterin_DH_FAD-bd"/>
</dbReference>
<dbReference type="KEGG" id="bliq:INP51_08320"/>
<dbReference type="AlphaFoldDB" id="A0A7M2RFA4"/>
<keyword evidence="1" id="KW-0285">Flavoprotein</keyword>
<dbReference type="RefSeq" id="WP_193734424.1">
    <property type="nucleotide sequence ID" value="NZ_CP063304.1"/>
</dbReference>
<feature type="domain" description="FAD-binding PCMH-type" evidence="3">
    <location>
        <begin position="1"/>
        <end position="162"/>
    </location>
</feature>
<keyword evidence="2" id="KW-0560">Oxidoreductase</keyword>
<dbReference type="Pfam" id="PF03450">
    <property type="entry name" value="CO_deh_flav_C"/>
    <property type="match status" value="1"/>
</dbReference>
<dbReference type="Gene3D" id="3.30.390.50">
    <property type="entry name" value="CO dehydrogenase flavoprotein, C-terminal domain"/>
    <property type="match status" value="1"/>
</dbReference>
<gene>
    <name evidence="4" type="ORF">INP51_08320</name>
</gene>
<dbReference type="Gene3D" id="3.30.465.10">
    <property type="match status" value="1"/>
</dbReference>
<evidence type="ECO:0000259" key="3">
    <source>
        <dbReference type="PROSITE" id="PS51387"/>
    </source>
</evidence>
<dbReference type="PROSITE" id="PS51387">
    <property type="entry name" value="FAD_PCMH"/>
    <property type="match status" value="1"/>
</dbReference>
<dbReference type="PANTHER" id="PTHR42659:SF9">
    <property type="entry name" value="XANTHINE DEHYDROGENASE FAD-BINDING SUBUNIT XDHB-RELATED"/>
    <property type="match status" value="1"/>
</dbReference>
<dbReference type="PANTHER" id="PTHR42659">
    <property type="entry name" value="XANTHINE DEHYDROGENASE SUBUNIT C-RELATED"/>
    <property type="match status" value="1"/>
</dbReference>
<evidence type="ECO:0000256" key="2">
    <source>
        <dbReference type="ARBA" id="ARBA00023002"/>
    </source>
</evidence>
<sequence length="270" mass="30335">MITIKKYVRAESLEQAYQLNQKRSNRILGGMLWMKMSSNTVQCAIDLSDVISREIDEREDSFVIGAMTPLRELETNKSLNQYTCGAIRESLRSIVGIQFRNTATVGGSVYGRFGFSDVLTMLLALDTSVQLYRGGIVPLETYANMPYDNDIIVNIIIKKTPLKTAYMSSRNTRTDFPVLACAISFYKDEQRVVIGARPQKAMIIRADENVQKLIDSEAEVYAQALAGQVKREVLTSSNMRGSAEYRRHLAYVLTKRASLHILDPKEAGIC</sequence>
<protein>
    <submittedName>
        <fullName evidence="4">FAD binding domain-containing protein</fullName>
    </submittedName>
</protein>
<dbReference type="GO" id="GO:0071949">
    <property type="term" value="F:FAD binding"/>
    <property type="evidence" value="ECO:0007669"/>
    <property type="project" value="InterPro"/>
</dbReference>
<evidence type="ECO:0000313" key="5">
    <source>
        <dbReference type="Proteomes" id="UP000593601"/>
    </source>
</evidence>
<evidence type="ECO:0000256" key="1">
    <source>
        <dbReference type="ARBA" id="ARBA00022630"/>
    </source>
</evidence>
<dbReference type="GO" id="GO:0016491">
    <property type="term" value="F:oxidoreductase activity"/>
    <property type="evidence" value="ECO:0007669"/>
    <property type="project" value="UniProtKB-KW"/>
</dbReference>
<dbReference type="Pfam" id="PF00941">
    <property type="entry name" value="FAD_binding_5"/>
    <property type="match status" value="1"/>
</dbReference>